<proteinExistence type="predicted"/>
<feature type="non-terminal residue" evidence="6">
    <location>
        <position position="145"/>
    </location>
</feature>
<keyword evidence="7" id="KW-1185">Reference proteome</keyword>
<evidence type="ECO:0000259" key="5">
    <source>
        <dbReference type="SMART" id="SM00916"/>
    </source>
</evidence>
<organism evidence="6 7">
    <name type="scientific">Hypholoma sublateritium (strain FD-334 SS-4)</name>
    <dbReference type="NCBI Taxonomy" id="945553"/>
    <lineage>
        <taxon>Eukaryota</taxon>
        <taxon>Fungi</taxon>
        <taxon>Dikarya</taxon>
        <taxon>Basidiomycota</taxon>
        <taxon>Agaricomycotina</taxon>
        <taxon>Agaricomycetes</taxon>
        <taxon>Agaricomycetidae</taxon>
        <taxon>Agaricales</taxon>
        <taxon>Agaricineae</taxon>
        <taxon>Strophariaceae</taxon>
        <taxon>Hypholoma</taxon>
    </lineage>
</organism>
<accession>A0A0D2PPM9</accession>
<gene>
    <name evidence="6" type="ORF">HYPSUDRAFT_165018</name>
</gene>
<dbReference type="InterPro" id="IPR007741">
    <property type="entry name" value="Ribosomal_mL43/mS25/NADH_DH"/>
</dbReference>
<dbReference type="EMBL" id="KN817554">
    <property type="protein sequence ID" value="KJA21860.1"/>
    <property type="molecule type" value="Genomic_DNA"/>
</dbReference>
<keyword evidence="2" id="KW-0689">Ribosomal protein</keyword>
<dbReference type="GO" id="GO:1990904">
    <property type="term" value="C:ribonucleoprotein complex"/>
    <property type="evidence" value="ECO:0007669"/>
    <property type="project" value="UniProtKB-KW"/>
</dbReference>
<evidence type="ECO:0000256" key="2">
    <source>
        <dbReference type="ARBA" id="ARBA00022980"/>
    </source>
</evidence>
<dbReference type="SUPFAM" id="SSF52833">
    <property type="entry name" value="Thioredoxin-like"/>
    <property type="match status" value="1"/>
</dbReference>
<dbReference type="InterPro" id="IPR040049">
    <property type="entry name" value="Ribosomal_mS25/mL61"/>
</dbReference>
<evidence type="ECO:0000313" key="6">
    <source>
        <dbReference type="EMBL" id="KJA21860.1"/>
    </source>
</evidence>
<dbReference type="InterPro" id="IPR036249">
    <property type="entry name" value="Thioredoxin-like_sf"/>
</dbReference>
<reference evidence="7" key="1">
    <citation type="submission" date="2014-04" db="EMBL/GenBank/DDBJ databases">
        <title>Evolutionary Origins and Diversification of the Mycorrhizal Mutualists.</title>
        <authorList>
            <consortium name="DOE Joint Genome Institute"/>
            <consortium name="Mycorrhizal Genomics Consortium"/>
            <person name="Kohler A."/>
            <person name="Kuo A."/>
            <person name="Nagy L.G."/>
            <person name="Floudas D."/>
            <person name="Copeland A."/>
            <person name="Barry K.W."/>
            <person name="Cichocki N."/>
            <person name="Veneault-Fourrey C."/>
            <person name="LaButti K."/>
            <person name="Lindquist E.A."/>
            <person name="Lipzen A."/>
            <person name="Lundell T."/>
            <person name="Morin E."/>
            <person name="Murat C."/>
            <person name="Riley R."/>
            <person name="Ohm R."/>
            <person name="Sun H."/>
            <person name="Tunlid A."/>
            <person name="Henrissat B."/>
            <person name="Grigoriev I.V."/>
            <person name="Hibbett D.S."/>
            <person name="Martin F."/>
        </authorList>
    </citation>
    <scope>NUCLEOTIDE SEQUENCE [LARGE SCALE GENOMIC DNA]</scope>
    <source>
        <strain evidence="7">FD-334 SS-4</strain>
    </source>
</reference>
<dbReference type="Gene3D" id="3.40.30.10">
    <property type="entry name" value="Glutaredoxin"/>
    <property type="match status" value="1"/>
</dbReference>
<dbReference type="GO" id="GO:0005840">
    <property type="term" value="C:ribosome"/>
    <property type="evidence" value="ECO:0007669"/>
    <property type="project" value="UniProtKB-KW"/>
</dbReference>
<name>A0A0D2PPM9_HYPSF</name>
<dbReference type="OMA" id="YAFRNDH"/>
<evidence type="ECO:0000256" key="3">
    <source>
        <dbReference type="ARBA" id="ARBA00023128"/>
    </source>
</evidence>
<protein>
    <recommendedName>
        <fullName evidence="5">Ribosomal protein/NADH dehydrogenase domain-containing protein</fullName>
    </recommendedName>
</protein>
<dbReference type="Proteomes" id="UP000054270">
    <property type="component" value="Unassembled WGS sequence"/>
</dbReference>
<dbReference type="GO" id="GO:0005739">
    <property type="term" value="C:mitochondrion"/>
    <property type="evidence" value="ECO:0007669"/>
    <property type="project" value="UniProtKB-SubCell"/>
</dbReference>
<evidence type="ECO:0000313" key="7">
    <source>
        <dbReference type="Proteomes" id="UP000054270"/>
    </source>
</evidence>
<keyword evidence="4" id="KW-0687">Ribonucleoprotein</keyword>
<sequence>MPARSETLPGGIIRLNKLVSWLNAAPKLQLPGVKALRISFSGQTMNHIGARQFVKEELPRIRWVNPKLAVEVQKVRKTPAEKWRPEMEVELEDGTVHKVDMNNKYSSSITEELMEMTGGDVWRKYAFASRNAGIPVVPGADKHEL</sequence>
<dbReference type="PANTHER" id="PTHR13274">
    <property type="entry name" value="MITOCHONDRIAL RIBOSOMAL PROTEIN S25"/>
    <property type="match status" value="1"/>
</dbReference>
<feature type="domain" description="Ribosomal protein/NADH dehydrogenase" evidence="5">
    <location>
        <begin position="43"/>
        <end position="120"/>
    </location>
</feature>
<dbReference type="STRING" id="945553.A0A0D2PPM9"/>
<evidence type="ECO:0000256" key="1">
    <source>
        <dbReference type="ARBA" id="ARBA00004173"/>
    </source>
</evidence>
<evidence type="ECO:0000256" key="4">
    <source>
        <dbReference type="ARBA" id="ARBA00023274"/>
    </source>
</evidence>
<dbReference type="GO" id="GO:0003735">
    <property type="term" value="F:structural constituent of ribosome"/>
    <property type="evidence" value="ECO:0007669"/>
    <property type="project" value="InterPro"/>
</dbReference>
<comment type="subcellular location">
    <subcellularLocation>
        <location evidence="1">Mitochondrion</location>
    </subcellularLocation>
</comment>
<dbReference type="AlphaFoldDB" id="A0A0D2PPM9"/>
<dbReference type="OrthoDB" id="1696305at2759"/>
<keyword evidence="3" id="KW-0496">Mitochondrion</keyword>
<dbReference type="SMART" id="SM00916">
    <property type="entry name" value="L51_S25_CI-B8"/>
    <property type="match status" value="1"/>
</dbReference>
<dbReference type="PANTHER" id="PTHR13274:SF2">
    <property type="entry name" value="SMALL RIBOSOMAL SUBUNIT PROTEIN MS25"/>
    <property type="match status" value="1"/>
</dbReference>